<dbReference type="Proteomes" id="UP001500151">
    <property type="component" value="Unassembled WGS sequence"/>
</dbReference>
<evidence type="ECO:0000313" key="1">
    <source>
        <dbReference type="EMBL" id="GAA2628137.1"/>
    </source>
</evidence>
<dbReference type="RefSeq" id="WP_344388772.1">
    <property type="nucleotide sequence ID" value="NZ_BAAASJ010000020.1"/>
</dbReference>
<keyword evidence="2" id="KW-1185">Reference proteome</keyword>
<dbReference type="EMBL" id="BAAASJ010000020">
    <property type="protein sequence ID" value="GAA2628137.1"/>
    <property type="molecule type" value="Genomic_DNA"/>
</dbReference>
<name>A0ABP6CYG8_9ACTN</name>
<protein>
    <recommendedName>
        <fullName evidence="3">Baseplate protein J-like domain-containing protein</fullName>
    </recommendedName>
</protein>
<gene>
    <name evidence="1" type="ORF">GCM10010307_17760</name>
</gene>
<proteinExistence type="predicted"/>
<sequence>MPIPLPSLDDHDFDDLVGEARALLPVLLPEWTDHNPGDPGIVLVELLAWLTEMQLYQVDQLPQSHTLNFLRLLGGPQWSPPDTGGLDAAVRQSVAALHERHRAATADDYEYLVRTTWPEQPQAAGLPRVRRVRCVAGRNLAGTDPAAAAPAHVSVVVLPEPGGTADTHPLPTEALTTALREFLDPRRILTIRHHVVGPEYVDLVVSADLALYEDAVPTDALADARNRLREFYDPFAGGDTRDGWSFGQSVYLSEVYAVLEQSPLVDYIENVRLTRTGTDDGTDADGIALDAHQLVRLTRVDLVGYDSYGRTHPSTWELPA</sequence>
<evidence type="ECO:0000313" key="2">
    <source>
        <dbReference type="Proteomes" id="UP001500151"/>
    </source>
</evidence>
<evidence type="ECO:0008006" key="3">
    <source>
        <dbReference type="Google" id="ProtNLM"/>
    </source>
</evidence>
<organism evidence="1 2">
    <name type="scientific">Streptomyces vastus</name>
    <dbReference type="NCBI Taxonomy" id="285451"/>
    <lineage>
        <taxon>Bacteria</taxon>
        <taxon>Bacillati</taxon>
        <taxon>Actinomycetota</taxon>
        <taxon>Actinomycetes</taxon>
        <taxon>Kitasatosporales</taxon>
        <taxon>Streptomycetaceae</taxon>
        <taxon>Streptomyces</taxon>
    </lineage>
</organism>
<reference evidence="2" key="1">
    <citation type="journal article" date="2019" name="Int. J. Syst. Evol. Microbiol.">
        <title>The Global Catalogue of Microorganisms (GCM) 10K type strain sequencing project: providing services to taxonomists for standard genome sequencing and annotation.</title>
        <authorList>
            <consortium name="The Broad Institute Genomics Platform"/>
            <consortium name="The Broad Institute Genome Sequencing Center for Infectious Disease"/>
            <person name="Wu L."/>
            <person name="Ma J."/>
        </authorList>
    </citation>
    <scope>NUCLEOTIDE SEQUENCE [LARGE SCALE GENOMIC DNA]</scope>
    <source>
        <strain evidence="2">JCM 4524</strain>
    </source>
</reference>
<accession>A0ABP6CYG8</accession>
<comment type="caution">
    <text evidence="1">The sequence shown here is derived from an EMBL/GenBank/DDBJ whole genome shotgun (WGS) entry which is preliminary data.</text>
</comment>